<dbReference type="InterPro" id="IPR049730">
    <property type="entry name" value="SNF2/RAD54-like_C"/>
</dbReference>
<evidence type="ECO:0000313" key="5">
    <source>
        <dbReference type="Proteomes" id="UP000063699"/>
    </source>
</evidence>
<dbReference type="InterPro" id="IPR022138">
    <property type="entry name" value="DUF3670"/>
</dbReference>
<sequence length="766" mass="83100">MSTTDRLAALLGDEHWGPRTRRALRLVADGRIAPAISPGGYDMWRVDSDETDAFADAVADTLPRTPAAPHVLGGQAFAAWEPQRMPRGALDATVRLALRLTVDLAAPVPEFRATLQFPGDWNAATMLAVRRATPAWPTLERFLDDTGPGELVLTDHDMADLLGGAPQRLAEAGVDVLWPADVARSLAAHAVIGGSPHHGTEFDLSWQLTLAGQALSDAELDLLAQAHRPLVRLRGQWLLVDPALAHKARERDLKPLPAVEALGAALTGSAEVDGDHVPAVATGWLETLRQRIADPDSGTEDITAPAGLAATLRDYQLRGLRWLDRMTSLGLGGCLADDMGLGKTITLIALHLHRATEHPGKPTLVVCPASLLGNWEREITRFAPGTPVRRFHGTTRSLDNLHGGFVLTTYGTMRVDAATLAGQDWGLLVADEAQHVKNPASGTAQALRRIPSTARVALTGTPVENNLSELWAILDWTTPGLLGPLTAFRERWDGSPAGLAPLVRPFLLRRRKSDPGIAPELPPKTETDQPVALTREQAGLYQALVDEVMAEITASSGIARRGLIMKLLTGLKQICNHPAHFTGEAKPALRGRSGKLELLDELLGTILAEDGSVLVFTQYVTMARLLERHLRDRGVTTQLLHGGTPVGQREDMVRRFQDGEAPVFLLSLKAAGTGLNLTRADHVVHYDRWWNPAVEDQATDRAYRIGQTRPVQVHRLITEGTLEDRIAQMLRDKKKLADAVLGTGETALTELTDAELADLIELRPTW</sequence>
<keyword evidence="5" id="KW-1185">Reference proteome</keyword>
<protein>
    <recommendedName>
        <fullName evidence="6">Helicase</fullName>
    </recommendedName>
</protein>
<evidence type="ECO:0000313" key="4">
    <source>
        <dbReference type="EMBL" id="ALG15095.1"/>
    </source>
</evidence>
<evidence type="ECO:0008006" key="6">
    <source>
        <dbReference type="Google" id="ProtNLM"/>
    </source>
</evidence>
<dbReference type="InterPro" id="IPR027417">
    <property type="entry name" value="P-loop_NTPase"/>
</dbReference>
<reference evidence="4 5" key="1">
    <citation type="submission" date="2015-07" db="EMBL/GenBank/DDBJ databases">
        <title>Genome sequencing of Kibdelosporangium phytohabitans.</title>
        <authorList>
            <person name="Qin S."/>
            <person name="Xing K."/>
        </authorList>
    </citation>
    <scope>NUCLEOTIDE SEQUENCE [LARGE SCALE GENOMIC DNA]</scope>
    <source>
        <strain evidence="4 5">KLBMP1111</strain>
    </source>
</reference>
<dbReference type="CDD" id="cd18793">
    <property type="entry name" value="SF2_C_SNF"/>
    <property type="match status" value="1"/>
</dbReference>
<dbReference type="InterPro" id="IPR000330">
    <property type="entry name" value="SNF2_N"/>
</dbReference>
<dbReference type="SMART" id="SM00490">
    <property type="entry name" value="HELICc"/>
    <property type="match status" value="1"/>
</dbReference>
<dbReference type="PANTHER" id="PTHR10799">
    <property type="entry name" value="SNF2/RAD54 HELICASE FAMILY"/>
    <property type="match status" value="1"/>
</dbReference>
<gene>
    <name evidence="4" type="ORF">AOZ06_27100</name>
</gene>
<dbReference type="Pfam" id="PF00271">
    <property type="entry name" value="Helicase_C"/>
    <property type="match status" value="1"/>
</dbReference>
<dbReference type="InterPro" id="IPR038718">
    <property type="entry name" value="SNF2-like_sf"/>
</dbReference>
<dbReference type="EMBL" id="CP012752">
    <property type="protein sequence ID" value="ALG15095.1"/>
    <property type="molecule type" value="Genomic_DNA"/>
</dbReference>
<dbReference type="Pfam" id="PF00176">
    <property type="entry name" value="SNF2-rel_dom"/>
    <property type="match status" value="1"/>
</dbReference>
<evidence type="ECO:0000256" key="1">
    <source>
        <dbReference type="ARBA" id="ARBA00022801"/>
    </source>
</evidence>
<feature type="domain" description="Helicase C-terminal" evidence="3">
    <location>
        <begin position="598"/>
        <end position="752"/>
    </location>
</feature>
<dbReference type="InterPro" id="IPR001650">
    <property type="entry name" value="Helicase_C-like"/>
</dbReference>
<name>A0A0N7F5T1_9PSEU</name>
<feature type="domain" description="Helicase ATP-binding" evidence="2">
    <location>
        <begin position="324"/>
        <end position="480"/>
    </location>
</feature>
<dbReference type="InterPro" id="IPR014001">
    <property type="entry name" value="Helicase_ATP-bd"/>
</dbReference>
<dbReference type="Gene3D" id="3.40.50.10810">
    <property type="entry name" value="Tandem AAA-ATPase domain"/>
    <property type="match status" value="1"/>
</dbReference>
<dbReference type="GO" id="GO:0016787">
    <property type="term" value="F:hydrolase activity"/>
    <property type="evidence" value="ECO:0007669"/>
    <property type="project" value="UniProtKB-KW"/>
</dbReference>
<dbReference type="AlphaFoldDB" id="A0A0N7F5T1"/>
<evidence type="ECO:0000259" key="2">
    <source>
        <dbReference type="PROSITE" id="PS51192"/>
    </source>
</evidence>
<organism evidence="4 5">
    <name type="scientific">Kibdelosporangium phytohabitans</name>
    <dbReference type="NCBI Taxonomy" id="860235"/>
    <lineage>
        <taxon>Bacteria</taxon>
        <taxon>Bacillati</taxon>
        <taxon>Actinomycetota</taxon>
        <taxon>Actinomycetes</taxon>
        <taxon>Pseudonocardiales</taxon>
        <taxon>Pseudonocardiaceae</taxon>
        <taxon>Kibdelosporangium</taxon>
    </lineage>
</organism>
<dbReference type="PROSITE" id="PS51194">
    <property type="entry name" value="HELICASE_CTER"/>
    <property type="match status" value="1"/>
</dbReference>
<dbReference type="PROSITE" id="PS51192">
    <property type="entry name" value="HELICASE_ATP_BIND_1"/>
    <property type="match status" value="1"/>
</dbReference>
<dbReference type="FunFam" id="3.40.50.10810:FF:000031">
    <property type="entry name" value="Helicase, SNF2/RAD54 family"/>
    <property type="match status" value="1"/>
</dbReference>
<dbReference type="SUPFAM" id="SSF52540">
    <property type="entry name" value="P-loop containing nucleoside triphosphate hydrolases"/>
    <property type="match status" value="2"/>
</dbReference>
<proteinExistence type="predicted"/>
<dbReference type="FunFam" id="3.40.50.300:FF:000533">
    <property type="entry name" value="Helicase, Snf2 family"/>
    <property type="match status" value="1"/>
</dbReference>
<dbReference type="Gene3D" id="3.40.50.300">
    <property type="entry name" value="P-loop containing nucleotide triphosphate hydrolases"/>
    <property type="match status" value="1"/>
</dbReference>
<evidence type="ECO:0000259" key="3">
    <source>
        <dbReference type="PROSITE" id="PS51194"/>
    </source>
</evidence>
<accession>A0A0N7F5T1</accession>
<dbReference type="Pfam" id="PF12419">
    <property type="entry name" value="DUF3670"/>
    <property type="match status" value="1"/>
</dbReference>
<dbReference type="GO" id="GO:0005524">
    <property type="term" value="F:ATP binding"/>
    <property type="evidence" value="ECO:0007669"/>
    <property type="project" value="InterPro"/>
</dbReference>
<dbReference type="STRING" id="860235.AOZ06_27100"/>
<dbReference type="Proteomes" id="UP000063699">
    <property type="component" value="Chromosome"/>
</dbReference>
<keyword evidence="1" id="KW-0378">Hydrolase</keyword>
<dbReference type="SMART" id="SM00487">
    <property type="entry name" value="DEXDc"/>
    <property type="match status" value="1"/>
</dbReference>
<dbReference type="KEGG" id="kphy:AOZ06_27100"/>